<accession>D7FIH6</accession>
<organism evidence="1 2">
    <name type="scientific">Ectocarpus siliculosus</name>
    <name type="common">Brown alga</name>
    <name type="synonym">Conferva siliculosa</name>
    <dbReference type="NCBI Taxonomy" id="2880"/>
    <lineage>
        <taxon>Eukaryota</taxon>
        <taxon>Sar</taxon>
        <taxon>Stramenopiles</taxon>
        <taxon>Ochrophyta</taxon>
        <taxon>PX clade</taxon>
        <taxon>Phaeophyceae</taxon>
        <taxon>Ectocarpales</taxon>
        <taxon>Ectocarpaceae</taxon>
        <taxon>Ectocarpus</taxon>
    </lineage>
</organism>
<evidence type="ECO:0000313" key="1">
    <source>
        <dbReference type="EMBL" id="CBJ28799.1"/>
    </source>
</evidence>
<dbReference type="EMBL" id="FN647878">
    <property type="protein sequence ID" value="CBJ28799.1"/>
    <property type="molecule type" value="Genomic_DNA"/>
</dbReference>
<protein>
    <submittedName>
        <fullName evidence="1">Uncharacterized protein</fullName>
    </submittedName>
</protein>
<dbReference type="InParanoid" id="D7FIH6"/>
<proteinExistence type="predicted"/>
<evidence type="ECO:0000313" key="2">
    <source>
        <dbReference type="Proteomes" id="UP000002630"/>
    </source>
</evidence>
<keyword evidence="2" id="KW-1185">Reference proteome</keyword>
<dbReference type="AlphaFoldDB" id="D7FIH6"/>
<sequence length="272" mass="29863">MLPPQFWTSPQRLRFMLEDAKKQEVSSFPKLLQHLAMMASSPRPNSSPGQLQFSAKWFWKEGSLDRLPRQHLLQLIKSCNTVPPFKRATARFAPKSSLVSWLTTEATSISNDDLALRKQFYDEAKARISGQEEGSKLNLTAPEVLLLCWERGLLRSQHWPDAHLRWAADGATSGSAGTAVDEPIPEAEAKAMLGSLRAYLSLYDSPSATRNLRGRSLDDSVGADYDVLSSCGTGAALPPSMVLHAPALLRITHSANGSASPLCHLRVESATR</sequence>
<reference evidence="1 2" key="1">
    <citation type="journal article" date="2010" name="Nature">
        <title>The Ectocarpus genome and the independent evolution of multicellularity in brown algae.</title>
        <authorList>
            <person name="Cock J.M."/>
            <person name="Sterck L."/>
            <person name="Rouze P."/>
            <person name="Scornet D."/>
            <person name="Allen A.E."/>
            <person name="Amoutzias G."/>
            <person name="Anthouard V."/>
            <person name="Artiguenave F."/>
            <person name="Aury J.M."/>
            <person name="Badger J.H."/>
            <person name="Beszteri B."/>
            <person name="Billiau K."/>
            <person name="Bonnet E."/>
            <person name="Bothwell J.H."/>
            <person name="Bowler C."/>
            <person name="Boyen C."/>
            <person name="Brownlee C."/>
            <person name="Carrano C.J."/>
            <person name="Charrier B."/>
            <person name="Cho G.Y."/>
            <person name="Coelho S.M."/>
            <person name="Collen J."/>
            <person name="Corre E."/>
            <person name="Da Silva C."/>
            <person name="Delage L."/>
            <person name="Delaroque N."/>
            <person name="Dittami S.M."/>
            <person name="Doulbeau S."/>
            <person name="Elias M."/>
            <person name="Farnham G."/>
            <person name="Gachon C.M."/>
            <person name="Gschloessl B."/>
            <person name="Heesch S."/>
            <person name="Jabbari K."/>
            <person name="Jubin C."/>
            <person name="Kawai H."/>
            <person name="Kimura K."/>
            <person name="Kloareg B."/>
            <person name="Kupper F.C."/>
            <person name="Lang D."/>
            <person name="Le Bail A."/>
            <person name="Leblanc C."/>
            <person name="Lerouge P."/>
            <person name="Lohr M."/>
            <person name="Lopez P.J."/>
            <person name="Martens C."/>
            <person name="Maumus F."/>
            <person name="Michel G."/>
            <person name="Miranda-Saavedra D."/>
            <person name="Morales J."/>
            <person name="Moreau H."/>
            <person name="Motomura T."/>
            <person name="Nagasato C."/>
            <person name="Napoli C.A."/>
            <person name="Nelson D.R."/>
            <person name="Nyvall-Collen P."/>
            <person name="Peters A.F."/>
            <person name="Pommier C."/>
            <person name="Potin P."/>
            <person name="Poulain J."/>
            <person name="Quesneville H."/>
            <person name="Read B."/>
            <person name="Rensing S.A."/>
            <person name="Ritter A."/>
            <person name="Rousvoal S."/>
            <person name="Samanta M."/>
            <person name="Samson G."/>
            <person name="Schroeder D.C."/>
            <person name="Segurens B."/>
            <person name="Strittmatter M."/>
            <person name="Tonon T."/>
            <person name="Tregear J.W."/>
            <person name="Valentin K."/>
            <person name="von Dassow P."/>
            <person name="Yamagishi T."/>
            <person name="Van de Peer Y."/>
            <person name="Wincker P."/>
        </authorList>
    </citation>
    <scope>NUCLEOTIDE SEQUENCE [LARGE SCALE GENOMIC DNA]</scope>
    <source>
        <strain evidence="2">Ec32 / CCAP1310/4</strain>
    </source>
</reference>
<dbReference type="Proteomes" id="UP000002630">
    <property type="component" value="Linkage Group LG22"/>
</dbReference>
<name>D7FIH6_ECTSI</name>
<gene>
    <name evidence="1" type="ORF">Esi_0120_0059</name>
</gene>
<dbReference type="EMBL" id="FN649747">
    <property type="protein sequence ID" value="CBJ28799.1"/>
    <property type="molecule type" value="Genomic_DNA"/>
</dbReference>